<dbReference type="Gene3D" id="3.40.225.10">
    <property type="entry name" value="Class II aldolase/adducin N-terminal domain"/>
    <property type="match status" value="1"/>
</dbReference>
<reference evidence="2 3" key="1">
    <citation type="submission" date="2015-01" db="EMBL/GenBank/DDBJ databases">
        <title>The Genome Sequence of Capronia semiimmersa CBS27337.</title>
        <authorList>
            <consortium name="The Broad Institute Genomics Platform"/>
            <person name="Cuomo C."/>
            <person name="de Hoog S."/>
            <person name="Gorbushina A."/>
            <person name="Stielow B."/>
            <person name="Teixiera M."/>
            <person name="Abouelleil A."/>
            <person name="Chapman S.B."/>
            <person name="Priest M."/>
            <person name="Young S.K."/>
            <person name="Wortman J."/>
            <person name="Nusbaum C."/>
            <person name="Birren B."/>
        </authorList>
    </citation>
    <scope>NUCLEOTIDE SEQUENCE [LARGE SCALE GENOMIC DNA]</scope>
    <source>
        <strain evidence="2 3">CBS 27337</strain>
    </source>
</reference>
<dbReference type="SUPFAM" id="SSF53639">
    <property type="entry name" value="AraD/HMP-PK domain-like"/>
    <property type="match status" value="1"/>
</dbReference>
<evidence type="ECO:0000313" key="2">
    <source>
        <dbReference type="EMBL" id="KIW72115.1"/>
    </source>
</evidence>
<keyword evidence="3" id="KW-1185">Reference proteome</keyword>
<dbReference type="GO" id="GO:0005856">
    <property type="term" value="C:cytoskeleton"/>
    <property type="evidence" value="ECO:0007669"/>
    <property type="project" value="TreeGrafter"/>
</dbReference>
<evidence type="ECO:0000259" key="1">
    <source>
        <dbReference type="SMART" id="SM01007"/>
    </source>
</evidence>
<dbReference type="SMART" id="SM01007">
    <property type="entry name" value="Aldolase_II"/>
    <property type="match status" value="1"/>
</dbReference>
<dbReference type="PANTHER" id="PTHR10672:SF40">
    <property type="entry name" value="CLASS II ALDOLASE_ADDUCIN DOMAIN PROTEIN (AFU_ORTHOLOGUE AFUA_3G09800)"/>
    <property type="match status" value="1"/>
</dbReference>
<dbReference type="GO" id="GO:0051015">
    <property type="term" value="F:actin filament binding"/>
    <property type="evidence" value="ECO:0007669"/>
    <property type="project" value="TreeGrafter"/>
</dbReference>
<dbReference type="Proteomes" id="UP000054266">
    <property type="component" value="Unassembled WGS sequence"/>
</dbReference>
<accession>A0A0D2G051</accession>
<dbReference type="STRING" id="5601.A0A0D2G051"/>
<feature type="domain" description="Class II aldolase/adducin N-terminal" evidence="1">
    <location>
        <begin position="53"/>
        <end position="236"/>
    </location>
</feature>
<sequence length="290" mass="32062">MSTTSTTVQETRQVLAKAEQPEESALEVVDLIERIHVIPTFTDKYLERKWAKEQMAGAFRVLAKLGHNDGAGGHISLRDPVRPDCFWINPYAVHFGMITVGDLILVNEAGKPLIPTKGHKINKAGFMIHSVLHRSRPDVNAAVHTHSRYGRAWSVFGRPIEMLNQDCCYFYNDLSVYEGFGGVVQGQDEGENIARALGPLKKNVILQNHGILSCGGTVGEAMGYFLALEQACEAQLLAEAAAANGIPKKLVGDKEARFTKESVGNPAVMYMQFKPEYEMILKESRGDFLE</sequence>
<dbReference type="NCBIfam" id="NF004855">
    <property type="entry name" value="PRK06208.1"/>
    <property type="match status" value="1"/>
</dbReference>
<dbReference type="AlphaFoldDB" id="A0A0D2G051"/>
<evidence type="ECO:0000313" key="3">
    <source>
        <dbReference type="Proteomes" id="UP000054266"/>
    </source>
</evidence>
<dbReference type="HOGENOM" id="CLU_006033_1_2_1"/>
<organism evidence="2 3">
    <name type="scientific">Phialophora macrospora</name>
    <dbReference type="NCBI Taxonomy" id="1851006"/>
    <lineage>
        <taxon>Eukaryota</taxon>
        <taxon>Fungi</taxon>
        <taxon>Dikarya</taxon>
        <taxon>Ascomycota</taxon>
        <taxon>Pezizomycotina</taxon>
        <taxon>Eurotiomycetes</taxon>
        <taxon>Chaetothyriomycetidae</taxon>
        <taxon>Chaetothyriales</taxon>
        <taxon>Herpotrichiellaceae</taxon>
        <taxon>Phialophora</taxon>
    </lineage>
</organism>
<dbReference type="Pfam" id="PF00596">
    <property type="entry name" value="Aldolase_II"/>
    <property type="match status" value="1"/>
</dbReference>
<dbReference type="InterPro" id="IPR001303">
    <property type="entry name" value="Aldolase_II/adducin_N"/>
</dbReference>
<gene>
    <name evidence="2" type="ORF">PV04_00335</name>
</gene>
<dbReference type="FunFam" id="3.40.225.10:FF:000009">
    <property type="entry name" value="Class II aldolase/adducin N-terminal"/>
    <property type="match status" value="1"/>
</dbReference>
<dbReference type="EMBL" id="KN846956">
    <property type="protein sequence ID" value="KIW72115.1"/>
    <property type="molecule type" value="Genomic_DNA"/>
</dbReference>
<proteinExistence type="predicted"/>
<dbReference type="InterPro" id="IPR051017">
    <property type="entry name" value="Aldolase-II_Adducin_sf"/>
</dbReference>
<name>A0A0D2G051_9EURO</name>
<dbReference type="PANTHER" id="PTHR10672">
    <property type="entry name" value="ADDUCIN"/>
    <property type="match status" value="1"/>
</dbReference>
<protein>
    <recommendedName>
        <fullName evidence="1">Class II aldolase/adducin N-terminal domain-containing protein</fullName>
    </recommendedName>
</protein>
<dbReference type="InterPro" id="IPR036409">
    <property type="entry name" value="Aldolase_II/adducin_N_sf"/>
</dbReference>